<protein>
    <submittedName>
        <fullName evidence="1">Uncharacterized protein</fullName>
    </submittedName>
</protein>
<proteinExistence type="predicted"/>
<evidence type="ECO:0000313" key="1">
    <source>
        <dbReference type="EnsemblMetazoa" id="AQUA014715-PA"/>
    </source>
</evidence>
<dbReference type="VEuPathDB" id="VectorBase:AQUA014715"/>
<dbReference type="Proteomes" id="UP000076407">
    <property type="component" value="Unassembled WGS sequence"/>
</dbReference>
<reference evidence="1" key="1">
    <citation type="submission" date="2020-05" db="UniProtKB">
        <authorList>
            <consortium name="EnsemblMetazoa"/>
        </authorList>
    </citation>
    <scope>IDENTIFICATION</scope>
    <source>
        <strain evidence="1">SANGQUA</strain>
    </source>
</reference>
<evidence type="ECO:0000313" key="2">
    <source>
        <dbReference type="Proteomes" id="UP000076407"/>
    </source>
</evidence>
<dbReference type="AlphaFoldDB" id="A0A182XSA2"/>
<sequence length="71" mass="7896">MGCGRKIGMNIQFASAARGGSEGRETELIFNACTPVDEHNADERKNEERRQARRVRVYPLPVFGSVNCVSI</sequence>
<dbReference type="EnsemblMetazoa" id="AQUA014715-RA">
    <property type="protein sequence ID" value="AQUA014715-PA"/>
    <property type="gene ID" value="AQUA014715"/>
</dbReference>
<organism evidence="1 2">
    <name type="scientific">Anopheles quadriannulatus</name>
    <name type="common">Mosquito</name>
    <dbReference type="NCBI Taxonomy" id="34691"/>
    <lineage>
        <taxon>Eukaryota</taxon>
        <taxon>Metazoa</taxon>
        <taxon>Ecdysozoa</taxon>
        <taxon>Arthropoda</taxon>
        <taxon>Hexapoda</taxon>
        <taxon>Insecta</taxon>
        <taxon>Pterygota</taxon>
        <taxon>Neoptera</taxon>
        <taxon>Endopterygota</taxon>
        <taxon>Diptera</taxon>
        <taxon>Nematocera</taxon>
        <taxon>Culicoidea</taxon>
        <taxon>Culicidae</taxon>
        <taxon>Anophelinae</taxon>
        <taxon>Anopheles</taxon>
    </lineage>
</organism>
<keyword evidence="2" id="KW-1185">Reference proteome</keyword>
<name>A0A182XSA2_ANOQN</name>
<accession>A0A182XSA2</accession>